<evidence type="ECO:0000259" key="2">
    <source>
        <dbReference type="Pfam" id="PF00248"/>
    </source>
</evidence>
<keyword evidence="1" id="KW-0560">Oxidoreductase</keyword>
<protein>
    <recommendedName>
        <fullName evidence="2">NADP-dependent oxidoreductase domain-containing protein</fullName>
    </recommendedName>
</protein>
<dbReference type="Gene3D" id="3.20.20.100">
    <property type="entry name" value="NADP-dependent oxidoreductase domain"/>
    <property type="match status" value="1"/>
</dbReference>
<dbReference type="InterPro" id="IPR036812">
    <property type="entry name" value="NAD(P)_OxRdtase_dom_sf"/>
</dbReference>
<dbReference type="RefSeq" id="XP_062737412.1">
    <property type="nucleotide sequence ID" value="XM_062874294.1"/>
</dbReference>
<dbReference type="InterPro" id="IPR050791">
    <property type="entry name" value="Aldo-Keto_reductase"/>
</dbReference>
<sequence>MPHTIQGKTVGNIGFGLMGLTWRPQPATNQEAIAAIREAVLNNMTYLNGGEFYGPPTHNSLTLLKAYYAQYPQDKDKILLNIKGCITPSFEVDSSPAGVAESVARSVEQIGGKGLIDQFEPARRDPKVEIEDTVAALQREVEKGNIRGISLSEVSAATIRRAAKVAKIESVEVELSLWQTEPLENGVLEACAELGIVVLAYSPLGRGMLTGQIKGWEDIPEGDYRRGLPRFQPEVFGKNMELVKEVQRLAERKGLTAAQIAINWVLALSRRPGMPVIIPIPGASKPERVRENAVEVELSEEDMREIETVLKTFEVVGERYNEHGMKMLGGEY</sequence>
<dbReference type="CDD" id="cd19077">
    <property type="entry name" value="AKR_AKR8A1-2"/>
    <property type="match status" value="1"/>
</dbReference>
<accession>A0ABR0FWU4</accession>
<evidence type="ECO:0000313" key="3">
    <source>
        <dbReference type="EMBL" id="KAK4648436.1"/>
    </source>
</evidence>
<dbReference type="PANTHER" id="PTHR43625">
    <property type="entry name" value="AFLATOXIN B1 ALDEHYDE REDUCTASE"/>
    <property type="match status" value="1"/>
</dbReference>
<keyword evidence="4" id="KW-1185">Reference proteome</keyword>
<comment type="caution">
    <text evidence="3">The sequence shown here is derived from an EMBL/GenBank/DDBJ whole genome shotgun (WGS) entry which is preliminary data.</text>
</comment>
<proteinExistence type="predicted"/>
<dbReference type="Proteomes" id="UP001322138">
    <property type="component" value="Unassembled WGS sequence"/>
</dbReference>
<dbReference type="EMBL" id="JAFFGZ010000001">
    <property type="protein sequence ID" value="KAK4648436.1"/>
    <property type="molecule type" value="Genomic_DNA"/>
</dbReference>
<dbReference type="Pfam" id="PF00248">
    <property type="entry name" value="Aldo_ket_red"/>
    <property type="match status" value="1"/>
</dbReference>
<reference evidence="3 4" key="1">
    <citation type="journal article" date="2023" name="bioRxiv">
        <title>High-quality genome assemblies of four members of thePodospora anserinaspecies complex.</title>
        <authorList>
            <person name="Ament-Velasquez S.L."/>
            <person name="Vogan A.A."/>
            <person name="Wallerman O."/>
            <person name="Hartmann F."/>
            <person name="Gautier V."/>
            <person name="Silar P."/>
            <person name="Giraud T."/>
            <person name="Johannesson H."/>
        </authorList>
    </citation>
    <scope>NUCLEOTIDE SEQUENCE [LARGE SCALE GENOMIC DNA]</scope>
    <source>
        <strain evidence="3 4">CBS 112042</strain>
    </source>
</reference>
<evidence type="ECO:0000256" key="1">
    <source>
        <dbReference type="ARBA" id="ARBA00023002"/>
    </source>
</evidence>
<dbReference type="InterPro" id="IPR023210">
    <property type="entry name" value="NADP_OxRdtase_dom"/>
</dbReference>
<evidence type="ECO:0000313" key="4">
    <source>
        <dbReference type="Proteomes" id="UP001322138"/>
    </source>
</evidence>
<organism evidence="3 4">
    <name type="scientific">Podospora bellae-mahoneyi</name>
    <dbReference type="NCBI Taxonomy" id="2093777"/>
    <lineage>
        <taxon>Eukaryota</taxon>
        <taxon>Fungi</taxon>
        <taxon>Dikarya</taxon>
        <taxon>Ascomycota</taxon>
        <taxon>Pezizomycotina</taxon>
        <taxon>Sordariomycetes</taxon>
        <taxon>Sordariomycetidae</taxon>
        <taxon>Sordariales</taxon>
        <taxon>Podosporaceae</taxon>
        <taxon>Podospora</taxon>
    </lineage>
</organism>
<name>A0ABR0FWU4_9PEZI</name>
<dbReference type="PANTHER" id="PTHR43625:SF78">
    <property type="entry name" value="PYRIDOXAL REDUCTASE-RELATED"/>
    <property type="match status" value="1"/>
</dbReference>
<dbReference type="GeneID" id="87893776"/>
<dbReference type="SUPFAM" id="SSF51430">
    <property type="entry name" value="NAD(P)-linked oxidoreductase"/>
    <property type="match status" value="1"/>
</dbReference>
<feature type="domain" description="NADP-dependent oxidoreductase" evidence="2">
    <location>
        <begin position="12"/>
        <end position="309"/>
    </location>
</feature>
<gene>
    <name evidence="3" type="ORF">QC761_110030</name>
</gene>